<evidence type="ECO:0000313" key="2">
    <source>
        <dbReference type="EMBL" id="MPL86792.1"/>
    </source>
</evidence>
<dbReference type="InterPro" id="IPR036526">
    <property type="entry name" value="C-N_Hydrolase_sf"/>
</dbReference>
<comment type="caution">
    <text evidence="2">The sequence shown here is derived from an EMBL/GenBank/DDBJ whole genome shotgun (WGS) entry which is preliminary data.</text>
</comment>
<dbReference type="PROSITE" id="PS50263">
    <property type="entry name" value="CN_HYDROLASE"/>
    <property type="match status" value="1"/>
</dbReference>
<reference evidence="2" key="1">
    <citation type="submission" date="2019-08" db="EMBL/GenBank/DDBJ databases">
        <authorList>
            <person name="Kucharzyk K."/>
            <person name="Murdoch R.W."/>
            <person name="Higgins S."/>
            <person name="Loffler F."/>
        </authorList>
    </citation>
    <scope>NUCLEOTIDE SEQUENCE</scope>
</reference>
<protein>
    <submittedName>
        <fullName evidence="2">Omega-amidase YafV</fullName>
        <ecNumber evidence="2">3.5.1.3</ecNumber>
    </submittedName>
</protein>
<dbReference type="Pfam" id="PF00795">
    <property type="entry name" value="CN_hydrolase"/>
    <property type="match status" value="1"/>
</dbReference>
<dbReference type="AlphaFoldDB" id="A0A644V7N7"/>
<organism evidence="2">
    <name type="scientific">bioreactor metagenome</name>
    <dbReference type="NCBI Taxonomy" id="1076179"/>
    <lineage>
        <taxon>unclassified sequences</taxon>
        <taxon>metagenomes</taxon>
        <taxon>ecological metagenomes</taxon>
    </lineage>
</organism>
<accession>A0A644V7N7</accession>
<dbReference type="Gene3D" id="3.60.110.10">
    <property type="entry name" value="Carbon-nitrogen hydrolase"/>
    <property type="match status" value="1"/>
</dbReference>
<dbReference type="InterPro" id="IPR003010">
    <property type="entry name" value="C-N_Hydrolase"/>
</dbReference>
<dbReference type="EMBL" id="VSSQ01000227">
    <property type="protein sequence ID" value="MPL86792.1"/>
    <property type="molecule type" value="Genomic_DNA"/>
</dbReference>
<keyword evidence="2" id="KW-0378">Hydrolase</keyword>
<evidence type="ECO:0000259" key="1">
    <source>
        <dbReference type="PROSITE" id="PS50263"/>
    </source>
</evidence>
<dbReference type="PANTHER" id="PTHR23088:SF27">
    <property type="entry name" value="DEAMINATED GLUTATHIONE AMIDASE"/>
    <property type="match status" value="1"/>
</dbReference>
<gene>
    <name evidence="2" type="primary">yafV_4</name>
    <name evidence="2" type="ORF">SDC9_32779</name>
</gene>
<dbReference type="SUPFAM" id="SSF56317">
    <property type="entry name" value="Carbon-nitrogen hydrolase"/>
    <property type="match status" value="1"/>
</dbReference>
<dbReference type="CDD" id="cd07583">
    <property type="entry name" value="nitrilase_5"/>
    <property type="match status" value="1"/>
</dbReference>
<dbReference type="EC" id="3.5.1.3" evidence="2"/>
<name>A0A644V7N7_9ZZZZ</name>
<dbReference type="GO" id="GO:0050152">
    <property type="term" value="F:omega-amidase activity"/>
    <property type="evidence" value="ECO:0007669"/>
    <property type="project" value="UniProtKB-EC"/>
</dbReference>
<proteinExistence type="predicted"/>
<dbReference type="PANTHER" id="PTHR23088">
    <property type="entry name" value="NITRILASE-RELATED"/>
    <property type="match status" value="1"/>
</dbReference>
<feature type="domain" description="CN hydrolase" evidence="1">
    <location>
        <begin position="1"/>
        <end position="236"/>
    </location>
</feature>
<sequence>MKIALLQMDIQERNKDENVKHGLELLAQAAVGQDVVVMPEIWTTGYSLGHIEQDAETMEGPVIAAIKTIARENKCNIVAGSMPMKIEGKIYNTSVVIDRNGDILDYYSKFHLFGLFHEERFFAPGKHLATYQLDGIECSNTICYDLRFPEMFRHLALAGAKMIFIPAEWPTPRGDVWKLLVQARAIENHIFICAVNCTGFFKGEPFYGNSMIVSPTGKIIVEGDEKEAILYGDIDLEDIKRVRNRINVLNDVREEFTK</sequence>